<dbReference type="RefSeq" id="WP_002709382.1">
    <property type="nucleotide sequence ID" value="NZ_JH651384.1"/>
</dbReference>
<feature type="binding site" evidence="6">
    <location>
        <position position="78"/>
    </location>
    <ligand>
        <name>Ni(2+)</name>
        <dbReference type="ChEBI" id="CHEBI:49786"/>
    </ligand>
</feature>
<evidence type="ECO:0000313" key="8">
    <source>
        <dbReference type="EMBL" id="EIJ35482.1"/>
    </source>
</evidence>
<feature type="domain" description="Transcription factor NikR nickel binding C-terminal" evidence="7">
    <location>
        <begin position="55"/>
        <end position="131"/>
    </location>
</feature>
<evidence type="ECO:0000256" key="4">
    <source>
        <dbReference type="ARBA" id="ARBA00023125"/>
    </source>
</evidence>
<dbReference type="Proteomes" id="UP000005317">
    <property type="component" value="Unassembled WGS sequence"/>
</dbReference>
<feature type="binding site" evidence="6">
    <location>
        <position position="89"/>
    </location>
    <ligand>
        <name>Ni(2+)</name>
        <dbReference type="ChEBI" id="CHEBI:49786"/>
    </ligand>
</feature>
<comment type="cofactor">
    <cofactor evidence="6">
        <name>Ni(2+)</name>
        <dbReference type="ChEBI" id="CHEBI:49786"/>
    </cofactor>
    <text evidence="6">Binds 1 nickel ion per subunit.</text>
</comment>
<comment type="similarity">
    <text evidence="6">Belongs to the transcriptional regulatory CopG/NikR family.</text>
</comment>
<name>A0A656HH00_THINJ</name>
<dbReference type="EMBL" id="JH651384">
    <property type="protein sequence ID" value="EIJ35482.1"/>
    <property type="molecule type" value="Genomic_DNA"/>
</dbReference>
<dbReference type="InterPro" id="IPR013321">
    <property type="entry name" value="Arc_rbn_hlx_hlx"/>
</dbReference>
<dbReference type="GO" id="GO:0003700">
    <property type="term" value="F:DNA-binding transcription factor activity"/>
    <property type="evidence" value="ECO:0007669"/>
    <property type="project" value="UniProtKB-UniRule"/>
</dbReference>
<evidence type="ECO:0000259" key="7">
    <source>
        <dbReference type="Pfam" id="PF08753"/>
    </source>
</evidence>
<keyword evidence="4 6" id="KW-0238">DNA-binding</keyword>
<keyword evidence="9" id="KW-1185">Reference proteome</keyword>
<dbReference type="InterPro" id="IPR010985">
    <property type="entry name" value="Ribbon_hlx_hlx"/>
</dbReference>
<sequence length="160" mass="18249">MERFTVSLDDGLAQQFGEFMAQHGYNNRSEAVRDLIRSRLEQERLQQPVAEGYCVGTLTYVYNHHERELASRVTQSHHNHHDLTVAMQHVHLDHDNCLETVILRGPVQSVQAFADQVISSPGIRHGRLHLIPVDAEPASHTHGKAPYAPQFQHLHFRPIT</sequence>
<keyword evidence="1 6" id="KW-0533">Nickel</keyword>
<dbReference type="PANTHER" id="PTHR34719:SF2">
    <property type="entry name" value="NICKEL-RESPONSIVE REGULATOR"/>
    <property type="match status" value="1"/>
</dbReference>
<dbReference type="AlphaFoldDB" id="A0A656HH00"/>
<protein>
    <recommendedName>
        <fullName evidence="6">Putative nickel-responsive regulator</fullName>
    </recommendedName>
</protein>
<dbReference type="InterPro" id="IPR022988">
    <property type="entry name" value="Ni_resp_reg_NikR"/>
</dbReference>
<dbReference type="NCBIfam" id="NF002815">
    <property type="entry name" value="PRK02967.1"/>
    <property type="match status" value="1"/>
</dbReference>
<dbReference type="GO" id="GO:0010045">
    <property type="term" value="P:response to nickel cation"/>
    <property type="evidence" value="ECO:0007669"/>
    <property type="project" value="InterPro"/>
</dbReference>
<comment type="function">
    <text evidence="6">Transcriptional regulator.</text>
</comment>
<evidence type="ECO:0000256" key="5">
    <source>
        <dbReference type="ARBA" id="ARBA00023163"/>
    </source>
</evidence>
<dbReference type="InterPro" id="IPR050192">
    <property type="entry name" value="CopG/NikR_regulator"/>
</dbReference>
<dbReference type="NCBIfam" id="NF003381">
    <property type="entry name" value="PRK04460.1"/>
    <property type="match status" value="1"/>
</dbReference>
<dbReference type="SUPFAM" id="SSF55021">
    <property type="entry name" value="ACT-like"/>
    <property type="match status" value="1"/>
</dbReference>
<dbReference type="PANTHER" id="PTHR34719">
    <property type="entry name" value="NICKEL-RESPONSIVE REGULATOR"/>
    <property type="match status" value="1"/>
</dbReference>
<evidence type="ECO:0000313" key="9">
    <source>
        <dbReference type="Proteomes" id="UP000005317"/>
    </source>
</evidence>
<keyword evidence="5 6" id="KW-0804">Transcription</keyword>
<feature type="binding site" evidence="6">
    <location>
        <position position="97"/>
    </location>
    <ligand>
        <name>Ni(2+)</name>
        <dbReference type="ChEBI" id="CHEBI:49786"/>
    </ligand>
</feature>
<feature type="binding site" evidence="6">
    <location>
        <position position="91"/>
    </location>
    <ligand>
        <name>Ni(2+)</name>
        <dbReference type="ChEBI" id="CHEBI:49786"/>
    </ligand>
</feature>
<dbReference type="Pfam" id="PF08753">
    <property type="entry name" value="NikR_C"/>
    <property type="match status" value="1"/>
</dbReference>
<dbReference type="SUPFAM" id="SSF47598">
    <property type="entry name" value="Ribbon-helix-helix"/>
    <property type="match status" value="1"/>
</dbReference>
<dbReference type="GO" id="GO:0003677">
    <property type="term" value="F:DNA binding"/>
    <property type="evidence" value="ECO:0007669"/>
    <property type="project" value="UniProtKB-KW"/>
</dbReference>
<evidence type="ECO:0000256" key="1">
    <source>
        <dbReference type="ARBA" id="ARBA00022596"/>
    </source>
</evidence>
<evidence type="ECO:0000256" key="2">
    <source>
        <dbReference type="ARBA" id="ARBA00022723"/>
    </source>
</evidence>
<dbReference type="HAMAP" id="MF_00476">
    <property type="entry name" value="NikR"/>
    <property type="match status" value="1"/>
</dbReference>
<evidence type="ECO:0000256" key="3">
    <source>
        <dbReference type="ARBA" id="ARBA00023015"/>
    </source>
</evidence>
<reference evidence="9" key="1">
    <citation type="journal article" date="2011" name="Stand. Genomic Sci.">
        <title>Genome sequence of the filamentous, gliding Thiothrix nivea neotype strain (JP2(T)).</title>
        <authorList>
            <person name="Lapidus A."/>
            <person name="Nolan M."/>
            <person name="Lucas S."/>
            <person name="Glavina Del Rio T."/>
            <person name="Tice H."/>
            <person name="Cheng J.F."/>
            <person name="Tapia R."/>
            <person name="Han C."/>
            <person name="Goodwin L."/>
            <person name="Pitluck S."/>
            <person name="Liolios K."/>
            <person name="Pagani I."/>
            <person name="Ivanova N."/>
            <person name="Huntemann M."/>
            <person name="Mavromatis K."/>
            <person name="Mikhailova N."/>
            <person name="Pati A."/>
            <person name="Chen A."/>
            <person name="Palaniappan K."/>
            <person name="Land M."/>
            <person name="Brambilla E.M."/>
            <person name="Rohde M."/>
            <person name="Abt B."/>
            <person name="Verbarg S."/>
            <person name="Goker M."/>
            <person name="Bristow J."/>
            <person name="Eisen J.A."/>
            <person name="Markowitz V."/>
            <person name="Hugenholtz P."/>
            <person name="Kyrpides N.C."/>
            <person name="Klenk H.P."/>
            <person name="Woyke T."/>
        </authorList>
    </citation>
    <scope>NUCLEOTIDE SEQUENCE [LARGE SCALE GENOMIC DNA]</scope>
    <source>
        <strain evidence="9">ATCC 35100 / DSM 5205 / JP2</strain>
    </source>
</reference>
<dbReference type="InterPro" id="IPR027271">
    <property type="entry name" value="Acetolactate_synth/TF_NikR_C"/>
</dbReference>
<dbReference type="Gene3D" id="3.30.70.1150">
    <property type="entry name" value="ACT-like. Chain A, domain 2"/>
    <property type="match status" value="1"/>
</dbReference>
<dbReference type="Gene3D" id="1.10.1220.10">
    <property type="entry name" value="Met repressor-like"/>
    <property type="match status" value="1"/>
</dbReference>
<keyword evidence="3 6" id="KW-0805">Transcription regulation</keyword>
<dbReference type="OrthoDB" id="9806294at2"/>
<dbReference type="InterPro" id="IPR014864">
    <property type="entry name" value="TF_NikR_Ni-bd_C"/>
</dbReference>
<dbReference type="CDD" id="cd22231">
    <property type="entry name" value="RHH_NikR_HicB-like"/>
    <property type="match status" value="1"/>
</dbReference>
<evidence type="ECO:0000256" key="6">
    <source>
        <dbReference type="HAMAP-Rule" id="MF_00476"/>
    </source>
</evidence>
<accession>A0A656HH00</accession>
<proteinExistence type="inferred from homology"/>
<organism evidence="8 9">
    <name type="scientific">Thiothrix nivea (strain ATCC 35100 / DSM 5205 / JP2)</name>
    <dbReference type="NCBI Taxonomy" id="870187"/>
    <lineage>
        <taxon>Bacteria</taxon>
        <taxon>Pseudomonadati</taxon>
        <taxon>Pseudomonadota</taxon>
        <taxon>Gammaproteobacteria</taxon>
        <taxon>Thiotrichales</taxon>
        <taxon>Thiotrichaceae</taxon>
        <taxon>Thiothrix</taxon>
    </lineage>
</organism>
<dbReference type="InterPro" id="IPR045865">
    <property type="entry name" value="ACT-like_dom_sf"/>
</dbReference>
<gene>
    <name evidence="8" type="ORF">Thini_2956</name>
</gene>
<dbReference type="GO" id="GO:0016151">
    <property type="term" value="F:nickel cation binding"/>
    <property type="evidence" value="ECO:0007669"/>
    <property type="project" value="UniProtKB-UniRule"/>
</dbReference>
<keyword evidence="2 6" id="KW-0479">Metal-binding</keyword>